<feature type="transmembrane region" description="Helical" evidence="2">
    <location>
        <begin position="247"/>
        <end position="266"/>
    </location>
</feature>
<evidence type="ECO:0000313" key="3">
    <source>
        <dbReference type="EMBL" id="SEB79442.1"/>
    </source>
</evidence>
<name>A0A1H4MAQ6_9FLAO</name>
<gene>
    <name evidence="3" type="ORF">SAMN05192540_1562</name>
</gene>
<dbReference type="EMBL" id="FNTB01000001">
    <property type="protein sequence ID" value="SEB79442.1"/>
    <property type="molecule type" value="Genomic_DNA"/>
</dbReference>
<keyword evidence="2" id="KW-1133">Transmembrane helix</keyword>
<protein>
    <recommendedName>
        <fullName evidence="5">DNA binding domain-containing protein, excisionase family</fullName>
    </recommendedName>
</protein>
<keyword evidence="2" id="KW-0472">Membrane</keyword>
<sequence>MTVKLQSGNSQIVCPTVSQIVLLSTQSDSKTLEILFICVFDCCTISLCNSVKECQIVSKVTVRIAAELTGKSRETINNATKDGTLSYTKNGRNHKVIDVSELERIYPLVKTMDEVEKKSTVKKSQAPSETDSQEWRSRYVEAKTQLEASESKIQLMEKYNTKERSLFEDQIENLQTSLKLAQEGHNNATRLLEDKRGDKDEHWQTAFAKLEEQVSNKEIIANDKLELISTENAELAKQKSDLKKANMVYAGLAFVIVVGVGIFALMQSGIIQIN</sequence>
<feature type="region of interest" description="Disordered" evidence="1">
    <location>
        <begin position="117"/>
        <end position="136"/>
    </location>
</feature>
<keyword evidence="2" id="KW-0812">Transmembrane</keyword>
<evidence type="ECO:0000313" key="4">
    <source>
        <dbReference type="Proteomes" id="UP000183038"/>
    </source>
</evidence>
<dbReference type="AlphaFoldDB" id="A0A1H4MAQ6"/>
<organism evidence="3 4">
    <name type="scientific">Maribacter dokdonensis</name>
    <dbReference type="NCBI Taxonomy" id="320912"/>
    <lineage>
        <taxon>Bacteria</taxon>
        <taxon>Pseudomonadati</taxon>
        <taxon>Bacteroidota</taxon>
        <taxon>Flavobacteriia</taxon>
        <taxon>Flavobacteriales</taxon>
        <taxon>Flavobacteriaceae</taxon>
        <taxon>Maribacter</taxon>
    </lineage>
</organism>
<proteinExistence type="predicted"/>
<reference evidence="3 4" key="1">
    <citation type="submission" date="2016-10" db="EMBL/GenBank/DDBJ databases">
        <authorList>
            <person name="de Groot N.N."/>
        </authorList>
    </citation>
    <scope>NUCLEOTIDE SEQUENCE [LARGE SCALE GENOMIC DNA]</scope>
    <source>
        <strain evidence="3 4">MAR_2009_71</strain>
    </source>
</reference>
<evidence type="ECO:0000256" key="2">
    <source>
        <dbReference type="SAM" id="Phobius"/>
    </source>
</evidence>
<evidence type="ECO:0008006" key="5">
    <source>
        <dbReference type="Google" id="ProtNLM"/>
    </source>
</evidence>
<accession>A0A1H4MAQ6</accession>
<evidence type="ECO:0000256" key="1">
    <source>
        <dbReference type="SAM" id="MobiDB-lite"/>
    </source>
</evidence>
<dbReference type="Proteomes" id="UP000183038">
    <property type="component" value="Unassembled WGS sequence"/>
</dbReference>